<organism evidence="2 3">
    <name type="scientific">Stagnimonas aquatica</name>
    <dbReference type="NCBI Taxonomy" id="2689987"/>
    <lineage>
        <taxon>Bacteria</taxon>
        <taxon>Pseudomonadati</taxon>
        <taxon>Pseudomonadota</taxon>
        <taxon>Gammaproteobacteria</taxon>
        <taxon>Nevskiales</taxon>
        <taxon>Nevskiaceae</taxon>
        <taxon>Stagnimonas</taxon>
    </lineage>
</organism>
<dbReference type="InterPro" id="IPR039315">
    <property type="entry name" value="CheW"/>
</dbReference>
<dbReference type="PANTHER" id="PTHR22617">
    <property type="entry name" value="CHEMOTAXIS SENSOR HISTIDINE KINASE-RELATED"/>
    <property type="match status" value="1"/>
</dbReference>
<dbReference type="GO" id="GO:0005829">
    <property type="term" value="C:cytosol"/>
    <property type="evidence" value="ECO:0007669"/>
    <property type="project" value="TreeGrafter"/>
</dbReference>
<proteinExistence type="predicted"/>
<dbReference type="GO" id="GO:0006935">
    <property type="term" value="P:chemotaxis"/>
    <property type="evidence" value="ECO:0007669"/>
    <property type="project" value="InterPro"/>
</dbReference>
<dbReference type="Gene3D" id="2.30.30.40">
    <property type="entry name" value="SH3 Domains"/>
    <property type="match status" value="1"/>
</dbReference>
<reference evidence="2 3" key="1">
    <citation type="submission" date="2018-10" db="EMBL/GenBank/DDBJ databases">
        <authorList>
            <person name="Chen W.-M."/>
        </authorList>
    </citation>
    <scope>NUCLEOTIDE SEQUENCE [LARGE SCALE GENOMIC DNA]</scope>
    <source>
        <strain evidence="2 3">THS-13</strain>
    </source>
</reference>
<accession>A0A3N0VDF4</accession>
<sequence>MTLAKPPTPMPIPLPLPGPELLAAQLIAAEIAAEPPELRRWVSFWLGAARYALEIRQLREVLAETRPEPVPGAPAAVLGVINLRGEIVTLLDLGRWLGQAPARADGPVLVLEQGGYSLGLRVDAMAALLKRMPDEVLAPAPEASPALQALACGSTADGGEILTLLDAAPLLAPQLPAAHGG</sequence>
<dbReference type="EMBL" id="RJVO01000003">
    <property type="protein sequence ID" value="ROH90803.1"/>
    <property type="molecule type" value="Genomic_DNA"/>
</dbReference>
<dbReference type="PANTHER" id="PTHR22617:SF43">
    <property type="entry name" value="PROTEIN PILI"/>
    <property type="match status" value="1"/>
</dbReference>
<dbReference type="PROSITE" id="PS50851">
    <property type="entry name" value="CHEW"/>
    <property type="match status" value="1"/>
</dbReference>
<dbReference type="Pfam" id="PF01584">
    <property type="entry name" value="CheW"/>
    <property type="match status" value="1"/>
</dbReference>
<comment type="caution">
    <text evidence="2">The sequence shown here is derived from an EMBL/GenBank/DDBJ whole genome shotgun (WGS) entry which is preliminary data.</text>
</comment>
<dbReference type="InterPro" id="IPR002545">
    <property type="entry name" value="CheW-lke_dom"/>
</dbReference>
<evidence type="ECO:0000259" key="1">
    <source>
        <dbReference type="PROSITE" id="PS50851"/>
    </source>
</evidence>
<name>A0A3N0VDF4_9GAMM</name>
<dbReference type="SMART" id="SM00260">
    <property type="entry name" value="CheW"/>
    <property type="match status" value="1"/>
</dbReference>
<keyword evidence="3" id="KW-1185">Reference proteome</keyword>
<protein>
    <submittedName>
        <fullName evidence="2">Purine-binding chemotaxis protein CheW</fullName>
    </submittedName>
</protein>
<evidence type="ECO:0000313" key="3">
    <source>
        <dbReference type="Proteomes" id="UP000282106"/>
    </source>
</evidence>
<dbReference type="Gene3D" id="2.40.50.180">
    <property type="entry name" value="CheA-289, Domain 4"/>
    <property type="match status" value="1"/>
</dbReference>
<feature type="domain" description="CheW-like" evidence="1">
    <location>
        <begin position="38"/>
        <end position="176"/>
    </location>
</feature>
<dbReference type="InterPro" id="IPR036061">
    <property type="entry name" value="CheW-like_dom_sf"/>
</dbReference>
<evidence type="ECO:0000313" key="2">
    <source>
        <dbReference type="EMBL" id="ROH90803.1"/>
    </source>
</evidence>
<dbReference type="Proteomes" id="UP000282106">
    <property type="component" value="Unassembled WGS sequence"/>
</dbReference>
<dbReference type="GO" id="GO:0007165">
    <property type="term" value="P:signal transduction"/>
    <property type="evidence" value="ECO:0007669"/>
    <property type="project" value="InterPro"/>
</dbReference>
<dbReference type="SUPFAM" id="SSF50341">
    <property type="entry name" value="CheW-like"/>
    <property type="match status" value="1"/>
</dbReference>
<dbReference type="InParanoid" id="A0A3N0VDF4"/>
<gene>
    <name evidence="2" type="ORF">ED208_07370</name>
</gene>
<dbReference type="AlphaFoldDB" id="A0A3N0VDF4"/>
<dbReference type="RefSeq" id="WP_123211257.1">
    <property type="nucleotide sequence ID" value="NZ_RJVO01000003.1"/>
</dbReference>